<evidence type="ECO:0000256" key="4">
    <source>
        <dbReference type="SAM" id="SignalP"/>
    </source>
</evidence>
<gene>
    <name evidence="5" type="ORF">DHEL01_v200672</name>
</gene>
<organism evidence="5 6">
    <name type="scientific">Diaporthe helianthi</name>
    <dbReference type="NCBI Taxonomy" id="158607"/>
    <lineage>
        <taxon>Eukaryota</taxon>
        <taxon>Fungi</taxon>
        <taxon>Dikarya</taxon>
        <taxon>Ascomycota</taxon>
        <taxon>Pezizomycotina</taxon>
        <taxon>Sordariomycetes</taxon>
        <taxon>Sordariomycetidae</taxon>
        <taxon>Diaporthales</taxon>
        <taxon>Diaporthaceae</taxon>
        <taxon>Diaporthe</taxon>
    </lineage>
</organism>
<name>A0A2P5IEM3_DIAHE</name>
<keyword evidence="4" id="KW-0732">Signal</keyword>
<comment type="caution">
    <text evidence="5">The sequence shown here is derived from an EMBL/GenBank/DDBJ whole genome shotgun (WGS) entry which is preliminary data.</text>
</comment>
<sequence length="136" mass="14711">MHFITITLLALVASVLGLPPIPNPVWDGYTNSSDLGFELVGPCGAVARKAVCCKKSFYGIVDFHCHKPQGNIQTGADLELVCSAKAKRPRCCLMGGLGTYIACKPPKYFAEMENSDDAENGFEVVATGQYYDVEML</sequence>
<evidence type="ECO:0000256" key="2">
    <source>
        <dbReference type="ARBA" id="ARBA00009576"/>
    </source>
</evidence>
<dbReference type="EMBL" id="MAVT02000026">
    <property type="protein sequence ID" value="POS80954.1"/>
    <property type="molecule type" value="Genomic_DNA"/>
</dbReference>
<dbReference type="CDD" id="cd23508">
    <property type="entry name" value="hydrophobin_II"/>
    <property type="match status" value="1"/>
</dbReference>
<keyword evidence="6" id="KW-1185">Reference proteome</keyword>
<reference evidence="5" key="1">
    <citation type="submission" date="2017-09" db="EMBL/GenBank/DDBJ databases">
        <title>Polyketide synthases of a Diaporthe helianthi virulent isolate.</title>
        <authorList>
            <person name="Baroncelli R."/>
        </authorList>
    </citation>
    <scope>NUCLEOTIDE SEQUENCE [LARGE SCALE GENOMIC DNA]</scope>
    <source>
        <strain evidence="5">7/96</strain>
    </source>
</reference>
<dbReference type="SUPFAM" id="SSF101751">
    <property type="entry name" value="Hydrophobin II, HfbII"/>
    <property type="match status" value="1"/>
</dbReference>
<dbReference type="InParanoid" id="A0A2P5IEM3"/>
<proteinExistence type="inferred from homology"/>
<dbReference type="Proteomes" id="UP000094444">
    <property type="component" value="Unassembled WGS sequence"/>
</dbReference>
<keyword evidence="3" id="KW-1015">Disulfide bond</keyword>
<protein>
    <submittedName>
        <fullName evidence="5">Hydrophobin</fullName>
    </submittedName>
</protein>
<accession>A0A2P5IEM3</accession>
<evidence type="ECO:0000313" key="5">
    <source>
        <dbReference type="EMBL" id="POS80954.1"/>
    </source>
</evidence>
<dbReference type="Pfam" id="PF06766">
    <property type="entry name" value="Hydrophobin_2"/>
    <property type="match status" value="1"/>
</dbReference>
<feature type="signal peptide" evidence="4">
    <location>
        <begin position="1"/>
        <end position="17"/>
    </location>
</feature>
<comment type="similarity">
    <text evidence="2">Belongs to the cerato-ulmin hydrophobin family.</text>
</comment>
<dbReference type="GO" id="GO:0005576">
    <property type="term" value="C:extracellular region"/>
    <property type="evidence" value="ECO:0007669"/>
    <property type="project" value="InterPro"/>
</dbReference>
<dbReference type="Gene3D" id="3.20.120.10">
    <property type="entry name" value="Hydrophobin"/>
    <property type="match status" value="1"/>
</dbReference>
<feature type="chain" id="PRO_5015165354" evidence="4">
    <location>
        <begin position="18"/>
        <end position="136"/>
    </location>
</feature>
<comment type="subcellular location">
    <subcellularLocation>
        <location evidence="1">Cell envelope</location>
    </subcellularLocation>
</comment>
<evidence type="ECO:0000313" key="6">
    <source>
        <dbReference type="Proteomes" id="UP000094444"/>
    </source>
</evidence>
<evidence type="ECO:0000256" key="1">
    <source>
        <dbReference type="ARBA" id="ARBA00004196"/>
    </source>
</evidence>
<dbReference type="OrthoDB" id="5234538at2759"/>
<dbReference type="InterPro" id="IPR036686">
    <property type="entry name" value="Class_II_Hydrophobin_sf"/>
</dbReference>
<evidence type="ECO:0000256" key="3">
    <source>
        <dbReference type="ARBA" id="ARBA00023157"/>
    </source>
</evidence>
<dbReference type="InterPro" id="IPR010636">
    <property type="entry name" value="Class_II_hydrophobin"/>
</dbReference>
<dbReference type="AlphaFoldDB" id="A0A2P5IEM3"/>